<evidence type="ECO:0000313" key="1">
    <source>
        <dbReference type="EMBL" id="CAI9724345.1"/>
    </source>
</evidence>
<dbReference type="EMBL" id="OX597819">
    <property type="protein sequence ID" value="CAI9724345.1"/>
    <property type="molecule type" value="Genomic_DNA"/>
</dbReference>
<organism evidence="1 2">
    <name type="scientific">Octopus vulgaris</name>
    <name type="common">Common octopus</name>
    <dbReference type="NCBI Taxonomy" id="6645"/>
    <lineage>
        <taxon>Eukaryota</taxon>
        <taxon>Metazoa</taxon>
        <taxon>Spiralia</taxon>
        <taxon>Lophotrochozoa</taxon>
        <taxon>Mollusca</taxon>
        <taxon>Cephalopoda</taxon>
        <taxon>Coleoidea</taxon>
        <taxon>Octopodiformes</taxon>
        <taxon>Octopoda</taxon>
        <taxon>Incirrata</taxon>
        <taxon>Octopodidae</taxon>
        <taxon>Octopus</taxon>
    </lineage>
</organism>
<name>A0AA36AXZ1_OCTVU</name>
<reference evidence="1" key="1">
    <citation type="submission" date="2023-08" db="EMBL/GenBank/DDBJ databases">
        <authorList>
            <person name="Alioto T."/>
            <person name="Alioto T."/>
            <person name="Gomez Garrido J."/>
        </authorList>
    </citation>
    <scope>NUCLEOTIDE SEQUENCE</scope>
</reference>
<protein>
    <submittedName>
        <fullName evidence="1">Uncharacterized protein</fullName>
    </submittedName>
</protein>
<accession>A0AA36AXZ1</accession>
<proteinExistence type="predicted"/>
<dbReference type="Proteomes" id="UP001162480">
    <property type="component" value="Chromosome 6"/>
</dbReference>
<keyword evidence="2" id="KW-1185">Reference proteome</keyword>
<dbReference type="AlphaFoldDB" id="A0AA36AXZ1"/>
<sequence length="75" mass="8813">MEFIANVTAMSSFIFSWTRPQSYNCVLYVVDDVAIENNDNEKSNDDYDDDDCEVYRDQYHYNDDDEIVKVILLAV</sequence>
<evidence type="ECO:0000313" key="2">
    <source>
        <dbReference type="Proteomes" id="UP001162480"/>
    </source>
</evidence>
<gene>
    <name evidence="1" type="ORF">OCTVUL_1B014271</name>
</gene>